<keyword evidence="1" id="KW-0175">Coiled coil</keyword>
<gene>
    <name evidence="3" type="ORF">KJ970_05045</name>
</gene>
<dbReference type="InterPro" id="IPR036876">
    <property type="entry name" value="UVR_dom_sf"/>
</dbReference>
<dbReference type="EMBL" id="JAHJDP010000028">
    <property type="protein sequence ID" value="MBU2690275.1"/>
    <property type="molecule type" value="Genomic_DNA"/>
</dbReference>
<dbReference type="GO" id="GO:0046870">
    <property type="term" value="F:cadmium ion binding"/>
    <property type="evidence" value="ECO:0007669"/>
    <property type="project" value="TreeGrafter"/>
</dbReference>
<dbReference type="Gene3D" id="4.10.860.10">
    <property type="entry name" value="UVR domain"/>
    <property type="match status" value="1"/>
</dbReference>
<dbReference type="GO" id="GO:1990169">
    <property type="term" value="P:stress response to copper ion"/>
    <property type="evidence" value="ECO:0007669"/>
    <property type="project" value="TreeGrafter"/>
</dbReference>
<evidence type="ECO:0000256" key="1">
    <source>
        <dbReference type="SAM" id="Coils"/>
    </source>
</evidence>
<dbReference type="InterPro" id="IPR025542">
    <property type="entry name" value="YacH"/>
</dbReference>
<evidence type="ECO:0000313" key="4">
    <source>
        <dbReference type="Proteomes" id="UP000777784"/>
    </source>
</evidence>
<dbReference type="AlphaFoldDB" id="A0A948RSN6"/>
<dbReference type="PIRSF" id="PIRSF015034">
    <property type="entry name" value="YacH"/>
    <property type="match status" value="1"/>
</dbReference>
<dbReference type="GO" id="GO:0005507">
    <property type="term" value="F:copper ion binding"/>
    <property type="evidence" value="ECO:0007669"/>
    <property type="project" value="TreeGrafter"/>
</dbReference>
<dbReference type="InterPro" id="IPR001943">
    <property type="entry name" value="UVR_dom"/>
</dbReference>
<evidence type="ECO:0000313" key="3">
    <source>
        <dbReference type="EMBL" id="MBU2690275.1"/>
    </source>
</evidence>
<proteinExistence type="predicted"/>
<protein>
    <submittedName>
        <fullName evidence="3">UvrB/UvrC motif-containing protein</fullName>
    </submittedName>
</protein>
<accession>A0A948RSN6</accession>
<organism evidence="3 4">
    <name type="scientific">Eiseniibacteriota bacterium</name>
    <dbReference type="NCBI Taxonomy" id="2212470"/>
    <lineage>
        <taxon>Bacteria</taxon>
        <taxon>Candidatus Eiseniibacteriota</taxon>
    </lineage>
</organism>
<name>A0A948RSN6_UNCEI</name>
<reference evidence="3" key="1">
    <citation type="submission" date="2021-05" db="EMBL/GenBank/DDBJ databases">
        <title>Energy efficiency and biological interactions define the core microbiome of deep oligotrophic groundwater.</title>
        <authorList>
            <person name="Mehrshad M."/>
            <person name="Lopez-Fernandez M."/>
            <person name="Bell E."/>
            <person name="Bernier-Latmani R."/>
            <person name="Bertilsson S."/>
            <person name="Dopson M."/>
        </authorList>
    </citation>
    <scope>NUCLEOTIDE SEQUENCE</scope>
    <source>
        <strain evidence="3">Modern_marine.mb.64</strain>
    </source>
</reference>
<dbReference type="PROSITE" id="PS50151">
    <property type="entry name" value="UVR"/>
    <property type="match status" value="1"/>
</dbReference>
<sequence length="176" mass="19714">MKCQVCGQSEASVHFKEIKNDKVTELHLCRNCAQEKGFHSVMQSDKISLASQFQWMAENLSPVAEDGPGAVICPGCGLRYSHFARTGRLGCAECYRAFQVQLQPILRRVHGATRHAGKAPGLEGERLERRRQLQEMHDAMEMAIQKEDFEEAARLRDRIRDLESELKTAAEGGNGS</sequence>
<dbReference type="PANTHER" id="PTHR38430:SF1">
    <property type="entry name" value="PROTEIN-ARGININE KINASE ACTIVATOR PROTEIN"/>
    <property type="match status" value="1"/>
</dbReference>
<dbReference type="Proteomes" id="UP000777784">
    <property type="component" value="Unassembled WGS sequence"/>
</dbReference>
<dbReference type="GO" id="GO:1990170">
    <property type="term" value="P:stress response to cadmium ion"/>
    <property type="evidence" value="ECO:0007669"/>
    <property type="project" value="TreeGrafter"/>
</dbReference>
<feature type="domain" description="UVR" evidence="2">
    <location>
        <begin position="130"/>
        <end position="165"/>
    </location>
</feature>
<dbReference type="PANTHER" id="PTHR38430">
    <property type="entry name" value="PROTEIN-ARGININE KINASE ACTIVATOR PROTEIN"/>
    <property type="match status" value="1"/>
</dbReference>
<feature type="coiled-coil region" evidence="1">
    <location>
        <begin position="145"/>
        <end position="172"/>
    </location>
</feature>
<comment type="caution">
    <text evidence="3">The sequence shown here is derived from an EMBL/GenBank/DDBJ whole genome shotgun (WGS) entry which is preliminary data.</text>
</comment>
<evidence type="ECO:0000259" key="2">
    <source>
        <dbReference type="PROSITE" id="PS50151"/>
    </source>
</evidence>
<dbReference type="SUPFAM" id="SSF46600">
    <property type="entry name" value="C-terminal UvrC-binding domain of UvrB"/>
    <property type="match status" value="1"/>
</dbReference>
<dbReference type="GO" id="GO:0050897">
    <property type="term" value="F:cobalt ion binding"/>
    <property type="evidence" value="ECO:0007669"/>
    <property type="project" value="TreeGrafter"/>
</dbReference>
<dbReference type="GO" id="GO:0008270">
    <property type="term" value="F:zinc ion binding"/>
    <property type="evidence" value="ECO:0007669"/>
    <property type="project" value="TreeGrafter"/>
</dbReference>
<dbReference type="GO" id="GO:0016032">
    <property type="term" value="P:viral process"/>
    <property type="evidence" value="ECO:0007669"/>
    <property type="project" value="InterPro"/>
</dbReference>
<dbReference type="Pfam" id="PF02151">
    <property type="entry name" value="UVR"/>
    <property type="match status" value="1"/>
</dbReference>